<dbReference type="RefSeq" id="WP_251871714.1">
    <property type="nucleotide sequence ID" value="NZ_CP098755.1"/>
</dbReference>
<reference evidence="6" key="1">
    <citation type="submission" date="2022-06" db="EMBL/GenBank/DDBJ databases">
        <title>Genome sequencing of Brevibacillus sp. BB3-R1.</title>
        <authorList>
            <person name="Heo J."/>
            <person name="Lee D."/>
            <person name="Won M."/>
            <person name="Han B.-H."/>
            <person name="Hong S.-B."/>
            <person name="Kwon S.-W."/>
        </authorList>
    </citation>
    <scope>NUCLEOTIDE SEQUENCE</scope>
    <source>
        <strain evidence="6">BB3-R1</strain>
    </source>
</reference>
<dbReference type="Gene3D" id="3.40.50.20">
    <property type="match status" value="1"/>
</dbReference>
<dbReference type="InterPro" id="IPR011761">
    <property type="entry name" value="ATP-grasp"/>
</dbReference>
<evidence type="ECO:0000313" key="6">
    <source>
        <dbReference type="EMBL" id="USG64602.1"/>
    </source>
</evidence>
<evidence type="ECO:0000256" key="1">
    <source>
        <dbReference type="ARBA" id="ARBA00022598"/>
    </source>
</evidence>
<dbReference type="InterPro" id="IPR052032">
    <property type="entry name" value="ATP-dep_AA_Ligase"/>
</dbReference>
<dbReference type="EMBL" id="CP098755">
    <property type="protein sequence ID" value="USG64602.1"/>
    <property type="molecule type" value="Genomic_DNA"/>
</dbReference>
<keyword evidence="3 4" id="KW-0067">ATP-binding</keyword>
<dbReference type="InterPro" id="IPR040570">
    <property type="entry name" value="LAL_C2"/>
</dbReference>
<dbReference type="PANTHER" id="PTHR43585">
    <property type="entry name" value="FUMIPYRROLE BIOSYNTHESIS PROTEIN C"/>
    <property type="match status" value="1"/>
</dbReference>
<keyword evidence="7" id="KW-1185">Reference proteome</keyword>
<gene>
    <name evidence="6" type="ORF">NDK47_21030</name>
</gene>
<dbReference type="PANTHER" id="PTHR43585:SF2">
    <property type="entry name" value="ATP-GRASP ENZYME FSQD"/>
    <property type="match status" value="1"/>
</dbReference>
<dbReference type="PROSITE" id="PS51257">
    <property type="entry name" value="PROKAR_LIPOPROTEIN"/>
    <property type="match status" value="1"/>
</dbReference>
<keyword evidence="2 4" id="KW-0547">Nucleotide-binding</keyword>
<feature type="domain" description="ATP-grasp" evidence="5">
    <location>
        <begin position="132"/>
        <end position="326"/>
    </location>
</feature>
<dbReference type="Proteomes" id="UP001056500">
    <property type="component" value="Chromosome"/>
</dbReference>
<sequence length="442" mass="50096">MNPNNKLDAIVIIGVSLSSCLPNLVKECNERGLAVVLVSENRYTPDMANYHEFIHLYQERTNMADILFEEKSLTEGKILQIIQKIRETCHIKAIIASVETYVEITAKINAVLGLQGPGAKAAFVSRNKILQRMLLEQHGFHTPDYMVTDSEADVSDFIDKHKTAVIKLHNRSASFGVKKVSSREELSAYLEEFDGQTYLIEQYIKGREVSVECIVQDQQIYLFNITSKGKGEEPYFVETMQLVPAGIENRVSRQLYQLAKDLIEINEMCTGILHLEVMIEDSTEKLYTVEYAVREPGHNILDLINWRFNESALGLYMDAMLGSRIDYSLEEKKERMAVTAYVDFPEGEIVEILQRRSLLEIEGVKEFDFFGKPGDTVKRAESNYDPIAAIIIFAENEDELRATLDEIDDAFTVKIQTASGLVNATLTEKIRQEVAVNSTVKN</sequence>
<dbReference type="InterPro" id="IPR013815">
    <property type="entry name" value="ATP_grasp_subdomain_1"/>
</dbReference>
<evidence type="ECO:0000313" key="7">
    <source>
        <dbReference type="Proteomes" id="UP001056500"/>
    </source>
</evidence>
<dbReference type="Pfam" id="PF13535">
    <property type="entry name" value="ATP-grasp_4"/>
    <property type="match status" value="1"/>
</dbReference>
<dbReference type="SUPFAM" id="SSF56059">
    <property type="entry name" value="Glutathione synthetase ATP-binding domain-like"/>
    <property type="match status" value="1"/>
</dbReference>
<dbReference type="SMART" id="SM01209">
    <property type="entry name" value="GARS_A"/>
    <property type="match status" value="1"/>
</dbReference>
<dbReference type="PROSITE" id="PS50975">
    <property type="entry name" value="ATP_GRASP"/>
    <property type="match status" value="1"/>
</dbReference>
<dbReference type="Gene3D" id="3.30.1490.20">
    <property type="entry name" value="ATP-grasp fold, A domain"/>
    <property type="match status" value="1"/>
</dbReference>
<evidence type="ECO:0000259" key="5">
    <source>
        <dbReference type="PROSITE" id="PS50975"/>
    </source>
</evidence>
<proteinExistence type="predicted"/>
<evidence type="ECO:0000256" key="2">
    <source>
        <dbReference type="ARBA" id="ARBA00022741"/>
    </source>
</evidence>
<accession>A0ABY4WBP1</accession>
<organism evidence="6 7">
    <name type="scientific">Brevibacillus ruminantium</name>
    <dbReference type="NCBI Taxonomy" id="2950604"/>
    <lineage>
        <taxon>Bacteria</taxon>
        <taxon>Bacillati</taxon>
        <taxon>Bacillota</taxon>
        <taxon>Bacilli</taxon>
        <taxon>Bacillales</taxon>
        <taxon>Paenibacillaceae</taxon>
        <taxon>Brevibacillus</taxon>
    </lineage>
</organism>
<dbReference type="Gene3D" id="3.30.470.20">
    <property type="entry name" value="ATP-grasp fold, B domain"/>
    <property type="match status" value="1"/>
</dbReference>
<dbReference type="Pfam" id="PF18603">
    <property type="entry name" value="LAL_C2"/>
    <property type="match status" value="1"/>
</dbReference>
<name>A0ABY4WBP1_9BACL</name>
<evidence type="ECO:0000256" key="4">
    <source>
        <dbReference type="PROSITE-ProRule" id="PRU00409"/>
    </source>
</evidence>
<keyword evidence="1" id="KW-0436">Ligase</keyword>
<evidence type="ECO:0000256" key="3">
    <source>
        <dbReference type="ARBA" id="ARBA00022840"/>
    </source>
</evidence>
<protein>
    <submittedName>
        <fullName evidence="6">ATP-grasp domain-containing protein</fullName>
    </submittedName>
</protein>